<dbReference type="SUPFAM" id="SSF52540">
    <property type="entry name" value="P-loop containing nucleoside triphosphate hydrolases"/>
    <property type="match status" value="1"/>
</dbReference>
<dbReference type="GO" id="GO:0009236">
    <property type="term" value="P:cobalamin biosynthetic process"/>
    <property type="evidence" value="ECO:0007669"/>
    <property type="project" value="UniProtKB-UniRule"/>
</dbReference>
<dbReference type="CDD" id="cd01750">
    <property type="entry name" value="GATase1_CobQ"/>
    <property type="match status" value="1"/>
</dbReference>
<dbReference type="Gene3D" id="3.40.50.880">
    <property type="match status" value="1"/>
</dbReference>
<dbReference type="SUPFAM" id="SSF52317">
    <property type="entry name" value="Class I glutamine amidotransferase-like"/>
    <property type="match status" value="1"/>
</dbReference>
<dbReference type="InterPro" id="IPR047045">
    <property type="entry name" value="CobQ_N"/>
</dbReference>
<dbReference type="PANTHER" id="PTHR21343:SF1">
    <property type="entry name" value="COBYRIC ACID SYNTHASE"/>
    <property type="match status" value="1"/>
</dbReference>
<evidence type="ECO:0000259" key="9">
    <source>
        <dbReference type="Pfam" id="PF07685"/>
    </source>
</evidence>
<dbReference type="Gene3D" id="3.40.50.300">
    <property type="entry name" value="P-loop containing nucleotide triphosphate hydrolases"/>
    <property type="match status" value="1"/>
</dbReference>
<accession>A0A179BBK6</accession>
<dbReference type="RefSeq" id="WP_064250867.1">
    <property type="nucleotide sequence ID" value="NZ_CAXURF020000001.1"/>
</dbReference>
<dbReference type="Pfam" id="PF01656">
    <property type="entry name" value="CbiA"/>
    <property type="match status" value="1"/>
</dbReference>
<gene>
    <name evidence="7" type="primary">cobQ</name>
    <name evidence="11" type="ORF">A4U53_08255</name>
    <name evidence="10" type="ORF">GR204_23765</name>
</gene>
<feature type="domain" description="CobQ/CobB/MinD/ParA nucleotide binding" evidence="8">
    <location>
        <begin position="5"/>
        <end position="238"/>
    </location>
</feature>
<dbReference type="AlphaFoldDB" id="A0A179BBK6"/>
<evidence type="ECO:0000256" key="4">
    <source>
        <dbReference type="ARBA" id="ARBA00022573"/>
    </source>
</evidence>
<evidence type="ECO:0000256" key="1">
    <source>
        <dbReference type="ARBA" id="ARBA00004953"/>
    </source>
</evidence>
<dbReference type="Proteomes" id="UP000471560">
    <property type="component" value="Unassembled WGS sequence"/>
</dbReference>
<dbReference type="InterPro" id="IPR027417">
    <property type="entry name" value="P-loop_NTPase"/>
</dbReference>
<comment type="function">
    <text evidence="6 7">Catalyzes amidations at positions B, D, E, and G on adenosylcobyrinic A,C-diamide. NH(2) groups are provided by glutamine, and one molecule of ATP is hydrogenolyzed for each amidation.</text>
</comment>
<dbReference type="GO" id="GO:0003824">
    <property type="term" value="F:catalytic activity"/>
    <property type="evidence" value="ECO:0007669"/>
    <property type="project" value="InterPro"/>
</dbReference>
<dbReference type="NCBIfam" id="TIGR00313">
    <property type="entry name" value="cobQ"/>
    <property type="match status" value="1"/>
</dbReference>
<feature type="active site" evidence="7">
    <location>
        <position position="430"/>
    </location>
</feature>
<protein>
    <recommendedName>
        <fullName evidence="3 7">Cobyric acid synthase</fullName>
    </recommendedName>
</protein>
<dbReference type="InterPro" id="IPR033949">
    <property type="entry name" value="CobQ_GATase1"/>
</dbReference>
<feature type="domain" description="CobB/CobQ-like glutamine amidotransferase" evidence="9">
    <location>
        <begin position="253"/>
        <end position="437"/>
    </location>
</feature>
<evidence type="ECO:0000256" key="6">
    <source>
        <dbReference type="ARBA" id="ARBA00025166"/>
    </source>
</evidence>
<evidence type="ECO:0000313" key="11">
    <source>
        <dbReference type="EMBL" id="OAP88749.1"/>
    </source>
</evidence>
<evidence type="ECO:0000256" key="5">
    <source>
        <dbReference type="ARBA" id="ARBA00022962"/>
    </source>
</evidence>
<dbReference type="eggNOG" id="COG1492">
    <property type="taxonomic scope" value="Bacteria"/>
</dbReference>
<comment type="pathway">
    <text evidence="1 7">Cofactor biosynthesis; adenosylcobalamin biosynthesis.</text>
</comment>
<keyword evidence="4 7" id="KW-0169">Cobalamin biosynthesis</keyword>
<feature type="active site" description="Nucleophile" evidence="7">
    <location>
        <position position="333"/>
    </location>
</feature>
<reference evidence="10 12" key="2">
    <citation type="submission" date="2019-12" db="EMBL/GenBank/DDBJ databases">
        <title>Rhizobium genotypes associated with high levels of biological nitrogen fixation by grain legumes in a temperate-maritime cropping system.</title>
        <authorList>
            <person name="Maluk M."/>
            <person name="Francesc Ferrando Molina F."/>
            <person name="Lopez Del Egido L."/>
            <person name="Lafos M."/>
            <person name="Langarica-Fuentes A."/>
            <person name="Gebre Yohannes G."/>
            <person name="Young M.W."/>
            <person name="Martin P."/>
            <person name="Gantlett R."/>
            <person name="Kenicer G."/>
            <person name="Hawes C."/>
            <person name="Begg G.S."/>
            <person name="Quilliam R.S."/>
            <person name="Squire G.R."/>
            <person name="Poole P.S."/>
            <person name="Young P.W."/>
            <person name="Iannetta P.M."/>
            <person name="James E.K."/>
        </authorList>
    </citation>
    <scope>NUCLEOTIDE SEQUENCE [LARGE SCALE GENOMIC DNA]</scope>
    <source>
        <strain evidence="10 12">JHI1096</strain>
    </source>
</reference>
<proteinExistence type="inferred from homology"/>
<evidence type="ECO:0000259" key="8">
    <source>
        <dbReference type="Pfam" id="PF01656"/>
    </source>
</evidence>
<evidence type="ECO:0000313" key="10">
    <source>
        <dbReference type="EMBL" id="NEI36966.1"/>
    </source>
</evidence>
<dbReference type="EMBL" id="WUEZ01000030">
    <property type="protein sequence ID" value="NEI36966.1"/>
    <property type="molecule type" value="Genomic_DNA"/>
</dbReference>
<dbReference type="Pfam" id="PF07685">
    <property type="entry name" value="GATase_3"/>
    <property type="match status" value="1"/>
</dbReference>
<dbReference type="PROSITE" id="PS51274">
    <property type="entry name" value="GATASE_COBBQ"/>
    <property type="match status" value="1"/>
</dbReference>
<dbReference type="InterPro" id="IPR002586">
    <property type="entry name" value="CobQ/CobB/MinD/ParA_Nub-bd_dom"/>
</dbReference>
<name>A0A179BBK6_RHILE</name>
<evidence type="ECO:0000256" key="3">
    <source>
        <dbReference type="ARBA" id="ARBA00019833"/>
    </source>
</evidence>
<dbReference type="NCBIfam" id="NF001989">
    <property type="entry name" value="PRK00784.1"/>
    <property type="match status" value="1"/>
</dbReference>
<keyword evidence="5 7" id="KW-0315">Glutamine amidotransferase</keyword>
<evidence type="ECO:0000256" key="7">
    <source>
        <dbReference type="HAMAP-Rule" id="MF_00028"/>
    </source>
</evidence>
<reference evidence="11" key="1">
    <citation type="submission" date="2016-04" db="EMBL/GenBank/DDBJ databases">
        <title>Fast-growing isolate from the root nodules of Vavilovia formosa.</title>
        <authorList>
            <person name="Kimeklis A."/>
            <person name="Safronova V."/>
            <person name="Belimov A."/>
            <person name="Andronov E."/>
        </authorList>
    </citation>
    <scope>NUCLEOTIDE SEQUENCE [LARGE SCALE GENOMIC DNA]</scope>
    <source>
        <strain evidence="11">Vaf-46</strain>
    </source>
</reference>
<sequence>MARAIMLQGTGSDVGKTVLVAGLCRLAANRGLTVRPFKPQNMSNNAAVADDGGEIGRAQWLQSLAARAPSSVHMNPVLLKPQSENGSQIIVQGRVFGQAKGRDYQQLKPQLLGAVLESFERVADGADLVIVEGAGSPAEINLRSGDIANMGFATRAGVPVVLVGDIDRGGVIASLVGTHAILDSADRAMISGYIINKFRGDVSLFDDGIRAIEDFTGWPCFGVVPWLRGAARLPAEDSAVLERLARGGTGALKIAVPVLPRIANFDDLDPLKTEPDVELVFVRSGERIPADASLVVLPGSKSTISDLADFRAHGWDRDLQAHVRRGGRVIGICGGYQMLGRMVRDPLGIEGGTLEMPGLGLLDIETEMAPEKTVRNSQARSTEYDTPLAGYQIHLGITRGPDCNRPSAIIDGAPDGALSADGRIMGSYLHGLFGSDAYRARLLQSFGLSGERRNYRESVEQALDDVAEELERHLDPHWLAGLLG</sequence>
<dbReference type="InterPro" id="IPR029062">
    <property type="entry name" value="Class_I_gatase-like"/>
</dbReference>
<organism evidence="11">
    <name type="scientific">Rhizobium leguminosarum</name>
    <dbReference type="NCBI Taxonomy" id="384"/>
    <lineage>
        <taxon>Bacteria</taxon>
        <taxon>Pseudomonadati</taxon>
        <taxon>Pseudomonadota</taxon>
        <taxon>Alphaproteobacteria</taxon>
        <taxon>Hyphomicrobiales</taxon>
        <taxon>Rhizobiaceae</taxon>
        <taxon>Rhizobium/Agrobacterium group</taxon>
        <taxon>Rhizobium</taxon>
    </lineage>
</organism>
<dbReference type="GO" id="GO:0015420">
    <property type="term" value="F:ABC-type vitamin B12 transporter activity"/>
    <property type="evidence" value="ECO:0007669"/>
    <property type="project" value="UniProtKB-UniRule"/>
</dbReference>
<comment type="similarity">
    <text evidence="2 7">Belongs to the CobB/CobQ family. CobQ subfamily.</text>
</comment>
<dbReference type="UniPathway" id="UPA00148"/>
<dbReference type="EMBL" id="LWBS01000450">
    <property type="protein sequence ID" value="OAP88749.1"/>
    <property type="molecule type" value="Genomic_DNA"/>
</dbReference>
<evidence type="ECO:0000313" key="12">
    <source>
        <dbReference type="Proteomes" id="UP000471560"/>
    </source>
</evidence>
<comment type="caution">
    <text evidence="11">The sequence shown here is derived from an EMBL/GenBank/DDBJ whole genome shotgun (WGS) entry which is preliminary data.</text>
</comment>
<dbReference type="PANTHER" id="PTHR21343">
    <property type="entry name" value="DETHIOBIOTIN SYNTHETASE"/>
    <property type="match status" value="1"/>
</dbReference>
<evidence type="ECO:0000256" key="2">
    <source>
        <dbReference type="ARBA" id="ARBA00006205"/>
    </source>
</evidence>
<dbReference type="InterPro" id="IPR004459">
    <property type="entry name" value="CobQ_synth"/>
</dbReference>
<dbReference type="CDD" id="cd05389">
    <property type="entry name" value="CobQ_N"/>
    <property type="match status" value="1"/>
</dbReference>
<dbReference type="HAMAP" id="MF_00028">
    <property type="entry name" value="CobQ"/>
    <property type="match status" value="1"/>
</dbReference>
<dbReference type="InterPro" id="IPR011698">
    <property type="entry name" value="GATase_3"/>
</dbReference>